<dbReference type="InterPro" id="IPR036396">
    <property type="entry name" value="Cyt_P450_sf"/>
</dbReference>
<dbReference type="GO" id="GO:0020037">
    <property type="term" value="F:heme binding"/>
    <property type="evidence" value="ECO:0007669"/>
    <property type="project" value="InterPro"/>
</dbReference>
<organism evidence="1 2">
    <name type="scientific">Phialophora macrospora</name>
    <dbReference type="NCBI Taxonomy" id="1851006"/>
    <lineage>
        <taxon>Eukaryota</taxon>
        <taxon>Fungi</taxon>
        <taxon>Dikarya</taxon>
        <taxon>Ascomycota</taxon>
        <taxon>Pezizomycotina</taxon>
        <taxon>Eurotiomycetes</taxon>
        <taxon>Chaetothyriomycetidae</taxon>
        <taxon>Chaetothyriales</taxon>
        <taxon>Herpotrichiellaceae</taxon>
        <taxon>Phialophora</taxon>
    </lineage>
</organism>
<reference evidence="1 2" key="1">
    <citation type="submission" date="2015-01" db="EMBL/GenBank/DDBJ databases">
        <title>The Genome Sequence of Capronia semiimmersa CBS27337.</title>
        <authorList>
            <consortium name="The Broad Institute Genomics Platform"/>
            <person name="Cuomo C."/>
            <person name="de Hoog S."/>
            <person name="Gorbushina A."/>
            <person name="Stielow B."/>
            <person name="Teixiera M."/>
            <person name="Abouelleil A."/>
            <person name="Chapman S.B."/>
            <person name="Priest M."/>
            <person name="Young S.K."/>
            <person name="Wortman J."/>
            <person name="Nusbaum C."/>
            <person name="Birren B."/>
        </authorList>
    </citation>
    <scope>NUCLEOTIDE SEQUENCE [LARGE SCALE GENOMIC DNA]</scope>
    <source>
        <strain evidence="1 2">CBS 27337</strain>
    </source>
</reference>
<keyword evidence="2" id="KW-1185">Reference proteome</keyword>
<gene>
    <name evidence="1" type="ORF">PV04_08554</name>
</gene>
<dbReference type="InterPro" id="IPR001128">
    <property type="entry name" value="Cyt_P450"/>
</dbReference>
<evidence type="ECO:0000313" key="2">
    <source>
        <dbReference type="Proteomes" id="UP000054266"/>
    </source>
</evidence>
<dbReference type="GO" id="GO:0005506">
    <property type="term" value="F:iron ion binding"/>
    <property type="evidence" value="ECO:0007669"/>
    <property type="project" value="InterPro"/>
</dbReference>
<evidence type="ECO:0000313" key="1">
    <source>
        <dbReference type="EMBL" id="KIW63563.1"/>
    </source>
</evidence>
<dbReference type="EMBL" id="KN846961">
    <property type="protein sequence ID" value="KIW63563.1"/>
    <property type="molecule type" value="Genomic_DNA"/>
</dbReference>
<dbReference type="SUPFAM" id="SSF48264">
    <property type="entry name" value="Cytochrome P450"/>
    <property type="match status" value="1"/>
</dbReference>
<accession>A0A0D2F6L2</accession>
<name>A0A0D2F6L2_9EURO</name>
<protein>
    <submittedName>
        <fullName evidence="1">Uncharacterized protein</fullName>
    </submittedName>
</protein>
<dbReference type="AlphaFoldDB" id="A0A0D2F6L2"/>
<dbReference type="Pfam" id="PF00067">
    <property type="entry name" value="p450"/>
    <property type="match status" value="1"/>
</dbReference>
<dbReference type="PRINTS" id="PR00385">
    <property type="entry name" value="P450"/>
</dbReference>
<dbReference type="GO" id="GO:0016705">
    <property type="term" value="F:oxidoreductase activity, acting on paired donors, with incorporation or reduction of molecular oxygen"/>
    <property type="evidence" value="ECO:0007669"/>
    <property type="project" value="InterPro"/>
</dbReference>
<dbReference type="STRING" id="5601.A0A0D2F6L2"/>
<dbReference type="PANTHER" id="PTHR24305">
    <property type="entry name" value="CYTOCHROME P450"/>
    <property type="match status" value="1"/>
</dbReference>
<dbReference type="Proteomes" id="UP000054266">
    <property type="component" value="Unassembled WGS sequence"/>
</dbReference>
<dbReference type="CDD" id="cd11060">
    <property type="entry name" value="CYP57A1-like"/>
    <property type="match status" value="1"/>
</dbReference>
<sequence>MPIKLHAQYGPIVRIRPNTVIIDDPQHFGELFNWPKSDFFLSGRGDPHVVSHGAELDLHLHKIKKRRIMGGFTMSQVLKNESCLDRRVMEFLDQLAKKCDTIFDMAPWTQFATFDIAMDMIFSNPVGFLKAGRDVDNIIATLHSTFTFFGVAGLQPWIARIMYHPWIFPLIGPKPTDKRGPGAFLGFTQKQVASRLDKAMDAARPDILQWILDHADKDSQHTMTKPMLEQESMGVALAASDSTAGTLRAIVLAVASNARILTKLRREIDAADAQGALSTPPTYDQIKQHIPYLEVVFKEAQRTYPIVGLPLFRTVPKSGAHIAGHFFPAGTEVGVSQWAVGHNPRVYGEDVALFRPERWSEDLCHDPDARRRRDQAEIWFSRGPMMCTGRNIAMVEVYKIVAQFFRFFDVEVVNTTSPWTVKALLVIVHSNFLVKLTKREGKAEAEVRKDHGQDQI</sequence>
<dbReference type="InterPro" id="IPR050121">
    <property type="entry name" value="Cytochrome_P450_monoxygenase"/>
</dbReference>
<dbReference type="Gene3D" id="1.10.630.10">
    <property type="entry name" value="Cytochrome P450"/>
    <property type="match status" value="1"/>
</dbReference>
<dbReference type="HOGENOM" id="CLU_001570_14_0_1"/>
<dbReference type="PANTHER" id="PTHR24305:SF168">
    <property type="entry name" value="P450, PUTATIVE (EUROFUNG)-RELATED"/>
    <property type="match status" value="1"/>
</dbReference>
<proteinExistence type="predicted"/>
<dbReference type="GO" id="GO:0004497">
    <property type="term" value="F:monooxygenase activity"/>
    <property type="evidence" value="ECO:0007669"/>
    <property type="project" value="InterPro"/>
</dbReference>